<feature type="compositionally biased region" description="Basic residues" evidence="1">
    <location>
        <begin position="258"/>
        <end position="272"/>
    </location>
</feature>
<feature type="compositionally biased region" description="Basic and acidic residues" evidence="1">
    <location>
        <begin position="273"/>
        <end position="282"/>
    </location>
</feature>
<organism evidence="2 3">
    <name type="scientific">Fusarium mexicanum</name>
    <dbReference type="NCBI Taxonomy" id="751941"/>
    <lineage>
        <taxon>Eukaryota</taxon>
        <taxon>Fungi</taxon>
        <taxon>Dikarya</taxon>
        <taxon>Ascomycota</taxon>
        <taxon>Pezizomycotina</taxon>
        <taxon>Sordariomycetes</taxon>
        <taxon>Hypocreomycetidae</taxon>
        <taxon>Hypocreales</taxon>
        <taxon>Nectriaceae</taxon>
        <taxon>Fusarium</taxon>
        <taxon>Fusarium fujikuroi species complex</taxon>
    </lineage>
</organism>
<dbReference type="Proteomes" id="UP000522262">
    <property type="component" value="Unassembled WGS sequence"/>
</dbReference>
<sequence length="289" mass="32708">METDMSNADPWPQADLPWDLLIDTFPFLTNQAYHALSVQLDFFRNMSTMNLTIPQDANGKKKLTAILDKASLVNELVSSLTHSSELLIELKEMEYDEIINARRNEVSSMIDEASDNINRVIAIQTKEVERGLGQQGAEIQEQERRAEQERLFQQRISGVPHVQPPVLQQSHAPQQNILSEQIPGLHHASVSPAGPQGYNPVPLNPVPVRPQAPTHIQAPAHPLPQPVPIQRQDSVYTETSTTSSDDSEIRRMLARELKKQKKKDRAAKRMAKMKRERDRGDFCKRCGRC</sequence>
<accession>A0A8H5INT4</accession>
<gene>
    <name evidence="2" type="ORF">FMEXI_9012</name>
</gene>
<feature type="region of interest" description="Disordered" evidence="1">
    <location>
        <begin position="258"/>
        <end position="282"/>
    </location>
</feature>
<comment type="caution">
    <text evidence="2">The sequence shown here is derived from an EMBL/GenBank/DDBJ whole genome shotgun (WGS) entry which is preliminary data.</text>
</comment>
<evidence type="ECO:0000256" key="1">
    <source>
        <dbReference type="SAM" id="MobiDB-lite"/>
    </source>
</evidence>
<name>A0A8H5INT4_9HYPO</name>
<dbReference type="AlphaFoldDB" id="A0A8H5INT4"/>
<evidence type="ECO:0000313" key="2">
    <source>
        <dbReference type="EMBL" id="KAF5539270.1"/>
    </source>
</evidence>
<keyword evidence="3" id="KW-1185">Reference proteome</keyword>
<evidence type="ECO:0000313" key="3">
    <source>
        <dbReference type="Proteomes" id="UP000522262"/>
    </source>
</evidence>
<dbReference type="EMBL" id="JAAOAM010000204">
    <property type="protein sequence ID" value="KAF5539270.1"/>
    <property type="molecule type" value="Genomic_DNA"/>
</dbReference>
<reference evidence="2 3" key="1">
    <citation type="submission" date="2020-05" db="EMBL/GenBank/DDBJ databases">
        <title>Identification and distribution of gene clusters putatively required for synthesis of sphingolipid metabolism inhibitors in phylogenetically diverse species of the filamentous fungus Fusarium.</title>
        <authorList>
            <person name="Kim H.-S."/>
            <person name="Busman M."/>
            <person name="Brown D.W."/>
            <person name="Divon H."/>
            <person name="Uhlig S."/>
            <person name="Proctor R.H."/>
        </authorList>
    </citation>
    <scope>NUCLEOTIDE SEQUENCE [LARGE SCALE GENOMIC DNA]</scope>
    <source>
        <strain evidence="2 3">NRRL 53147</strain>
    </source>
</reference>
<proteinExistence type="predicted"/>
<protein>
    <submittedName>
        <fullName evidence="2">Uncharacterized protein</fullName>
    </submittedName>
</protein>